<dbReference type="InterPro" id="IPR050445">
    <property type="entry name" value="Bact_polysacc_biosynth/exp"/>
</dbReference>
<dbReference type="EMBL" id="CP120370">
    <property type="protein sequence ID" value="WEX81003.1"/>
    <property type="molecule type" value="Genomic_DNA"/>
</dbReference>
<evidence type="ECO:0000256" key="2">
    <source>
        <dbReference type="ARBA" id="ARBA00022475"/>
    </source>
</evidence>
<accession>A0ABY8CQT5</accession>
<feature type="region of interest" description="Disordered" evidence="6">
    <location>
        <begin position="293"/>
        <end position="312"/>
    </location>
</feature>
<comment type="subcellular location">
    <subcellularLocation>
        <location evidence="1">Cell membrane</location>
        <topology evidence="1">Multi-pass membrane protein</topology>
    </subcellularLocation>
</comment>
<proteinExistence type="predicted"/>
<keyword evidence="10" id="KW-1185">Reference proteome</keyword>
<feature type="transmembrane region" description="Helical" evidence="7">
    <location>
        <begin position="17"/>
        <end position="38"/>
    </location>
</feature>
<keyword evidence="4 7" id="KW-1133">Transmembrane helix</keyword>
<gene>
    <name evidence="9" type="ORF">PYH38_000336</name>
</gene>
<reference evidence="9 10" key="1">
    <citation type="submission" date="2023-03" db="EMBL/GenBank/DDBJ databases">
        <authorList>
            <person name="Kaur S."/>
            <person name="Espinosa-Saiz D."/>
            <person name="Velazquez E."/>
            <person name="Menendez E."/>
            <person name="diCenzo G.C."/>
        </authorList>
    </citation>
    <scope>NUCLEOTIDE SEQUENCE [LARGE SCALE GENOMIC DNA]</scope>
    <source>
        <strain evidence="9 10">LMG 27395</strain>
    </source>
</reference>
<dbReference type="Pfam" id="PF02706">
    <property type="entry name" value="Wzz"/>
    <property type="match status" value="1"/>
</dbReference>
<name>A0ABY8CQT5_9HYPH</name>
<feature type="domain" description="Polysaccharide chain length determinant N-terminal" evidence="8">
    <location>
        <begin position="10"/>
        <end position="87"/>
    </location>
</feature>
<sequence>MNSADARFYTSILFRRLPYLVAIVTVALGVAVTVAYVLPPVYRASAKILVEAPQIPADLARSTVPMQANQQLQVIRQEITTRDDLIRLAGKLDIYGKNKPSDQDVVDDMRSRITFEETDLGSSHGGPGTLVFSVAFTADEPHLAATVVNEVVELMLLKQQQQRTARAVETLQFFNQEVTRLGSDLKRIETEILRFKNENANTLPESRDFRRSQQISQQERLISLEREESDLRARRSNLVESYALTGQIVDANGATPEQQMLLDLNRALAEQLAIFSETSPNIVALRARIASLQDAPRSRPSTETSSASDKRRLSALDSPLSYIDERLRTIGREKAVITQRIVALTTSITATPASETVLYSLERNRTNLQTQYNTAIARRAEALIGEQIERRSDGGRFTLLEPATPPESPVGPKRRLIALGGAVGGVALAVAFMLLLEVLSGTIRRPVELVRMLGHQPLATIPYIATADEMRIRTWRTVMAVFSAAAVPISLILVLYLFMQLSVVFPNTHSWLVALGS</sequence>
<evidence type="ECO:0000256" key="5">
    <source>
        <dbReference type="ARBA" id="ARBA00023136"/>
    </source>
</evidence>
<feature type="transmembrane region" description="Helical" evidence="7">
    <location>
        <begin position="478"/>
        <end position="499"/>
    </location>
</feature>
<keyword evidence="5 7" id="KW-0472">Membrane</keyword>
<dbReference type="Proteomes" id="UP001235547">
    <property type="component" value="Chromosome 2"/>
</dbReference>
<evidence type="ECO:0000256" key="1">
    <source>
        <dbReference type="ARBA" id="ARBA00004651"/>
    </source>
</evidence>
<dbReference type="PANTHER" id="PTHR32309">
    <property type="entry name" value="TYROSINE-PROTEIN KINASE"/>
    <property type="match status" value="1"/>
</dbReference>
<dbReference type="RefSeq" id="WP_280731731.1">
    <property type="nucleotide sequence ID" value="NZ_CP120367.1"/>
</dbReference>
<evidence type="ECO:0000313" key="10">
    <source>
        <dbReference type="Proteomes" id="UP001235547"/>
    </source>
</evidence>
<dbReference type="PANTHER" id="PTHR32309:SF31">
    <property type="entry name" value="CAPSULAR EXOPOLYSACCHARIDE FAMILY"/>
    <property type="match status" value="1"/>
</dbReference>
<evidence type="ECO:0000259" key="8">
    <source>
        <dbReference type="Pfam" id="PF02706"/>
    </source>
</evidence>
<protein>
    <submittedName>
        <fullName evidence="9">Wzz/FepE/Etk N-terminal domain-containing protein</fullName>
    </submittedName>
</protein>
<evidence type="ECO:0000256" key="7">
    <source>
        <dbReference type="SAM" id="Phobius"/>
    </source>
</evidence>
<feature type="transmembrane region" description="Helical" evidence="7">
    <location>
        <begin position="416"/>
        <end position="436"/>
    </location>
</feature>
<organism evidence="9 10">
    <name type="scientific">Sinorhizobium numidicum</name>
    <dbReference type="NCBI Taxonomy" id="680248"/>
    <lineage>
        <taxon>Bacteria</taxon>
        <taxon>Pseudomonadati</taxon>
        <taxon>Pseudomonadota</taxon>
        <taxon>Alphaproteobacteria</taxon>
        <taxon>Hyphomicrobiales</taxon>
        <taxon>Rhizobiaceae</taxon>
        <taxon>Sinorhizobium/Ensifer group</taxon>
        <taxon>Sinorhizobium</taxon>
    </lineage>
</organism>
<keyword evidence="2" id="KW-1003">Cell membrane</keyword>
<evidence type="ECO:0000256" key="3">
    <source>
        <dbReference type="ARBA" id="ARBA00022692"/>
    </source>
</evidence>
<keyword evidence="3 7" id="KW-0812">Transmembrane</keyword>
<evidence type="ECO:0000313" key="9">
    <source>
        <dbReference type="EMBL" id="WEX81003.1"/>
    </source>
</evidence>
<evidence type="ECO:0000256" key="4">
    <source>
        <dbReference type="ARBA" id="ARBA00022989"/>
    </source>
</evidence>
<dbReference type="InterPro" id="IPR003856">
    <property type="entry name" value="LPS_length_determ_N"/>
</dbReference>
<evidence type="ECO:0000256" key="6">
    <source>
        <dbReference type="SAM" id="MobiDB-lite"/>
    </source>
</evidence>